<dbReference type="PANTHER" id="PTHR10856">
    <property type="entry name" value="CORONIN"/>
    <property type="match status" value="1"/>
</dbReference>
<dbReference type="SMART" id="SM01167">
    <property type="entry name" value="DUF1900"/>
    <property type="match status" value="1"/>
</dbReference>
<accession>A0A915KSB1</accession>
<sequence length="448" mass="50397">VRITGSAHDSQFCAVNPKFIAVVLEVAGGGAFQVLPLKWTGKVDYHTGRVSGHNGVVNDLKWNPFNDNIIASCSDDTKIKLWYIPDGGVRLFLNSALSVLAGHSRRVLYLEWHPTVEGILSSAGGDCKVCLWNVNKAECFIKIDCHEDLVYSLAFDPFGTLLATTCKDRYLRIFDARTGEILQEAFCHEGTKASKVIFLGEKKKVLTTGFNRMSHRQIAIWNQNDISTPLLVQEIDTAPGVLFPFYDSDLSLLYIAGKGDGNIRYYEILESTPHLAFLSEFQSKFPQKGLGLMPKRGLDVSKCEIFRFYKIHASQTLVEPLSFIVPRKSERFQTDLYPPTPGPTPALTVNEWLCGVNKGPVRISLQGNFSPATNKPVQVKMAFDDDGHEAKPTLITSDLNNERKFQFLSEITKPDYRDITKRDDYSDLIKLQQARINISRLNKYVDYM</sequence>
<dbReference type="PROSITE" id="PS50294">
    <property type="entry name" value="WD_REPEATS_REGION"/>
    <property type="match status" value="2"/>
</dbReference>
<evidence type="ECO:0000313" key="10">
    <source>
        <dbReference type="WBParaSite" id="nRc.2.0.1.t41779-RA"/>
    </source>
</evidence>
<dbReference type="InterPro" id="IPR001680">
    <property type="entry name" value="WD40_rpt"/>
</dbReference>
<feature type="domain" description="DUF1899" evidence="8">
    <location>
        <begin position="1"/>
        <end position="41"/>
    </location>
</feature>
<dbReference type="OMA" id="TSCEIFR"/>
<keyword evidence="3 7" id="KW-0677">Repeat</keyword>
<organism evidence="9 10">
    <name type="scientific">Romanomermis culicivorax</name>
    <name type="common">Nematode worm</name>
    <dbReference type="NCBI Taxonomy" id="13658"/>
    <lineage>
        <taxon>Eukaryota</taxon>
        <taxon>Metazoa</taxon>
        <taxon>Ecdysozoa</taxon>
        <taxon>Nematoda</taxon>
        <taxon>Enoplea</taxon>
        <taxon>Dorylaimia</taxon>
        <taxon>Mermithida</taxon>
        <taxon>Mermithoidea</taxon>
        <taxon>Mermithidae</taxon>
        <taxon>Romanomermis</taxon>
    </lineage>
</organism>
<dbReference type="SUPFAM" id="SSF50978">
    <property type="entry name" value="WD40 repeat-like"/>
    <property type="match status" value="1"/>
</dbReference>
<dbReference type="Pfam" id="PF08953">
    <property type="entry name" value="DUF1899"/>
    <property type="match status" value="1"/>
</dbReference>
<keyword evidence="5" id="KW-0009">Actin-binding</keyword>
<dbReference type="Gene3D" id="2.130.10.10">
    <property type="entry name" value="YVTN repeat-like/Quinoprotein amine dehydrogenase"/>
    <property type="match status" value="1"/>
</dbReference>
<comment type="similarity">
    <text evidence="1 7">Belongs to the WD repeat coronin family.</text>
</comment>
<dbReference type="AlphaFoldDB" id="A0A915KSB1"/>
<dbReference type="FunFam" id="2.130.10.10:FF:000502">
    <property type="entry name" value="Coronin"/>
    <property type="match status" value="1"/>
</dbReference>
<dbReference type="Pfam" id="PF16300">
    <property type="entry name" value="WD40_4"/>
    <property type="match status" value="1"/>
</dbReference>
<protein>
    <recommendedName>
        <fullName evidence="7">Coronin</fullName>
    </recommendedName>
</protein>
<feature type="repeat" description="WD" evidence="6">
    <location>
        <begin position="100"/>
        <end position="142"/>
    </location>
</feature>
<dbReference type="InterPro" id="IPR015505">
    <property type="entry name" value="Coronin"/>
</dbReference>
<evidence type="ECO:0000256" key="5">
    <source>
        <dbReference type="ARBA" id="ARBA00023203"/>
    </source>
</evidence>
<evidence type="ECO:0000256" key="7">
    <source>
        <dbReference type="RuleBase" id="RU280818"/>
    </source>
</evidence>
<dbReference type="PROSITE" id="PS00678">
    <property type="entry name" value="WD_REPEATS_1"/>
    <property type="match status" value="1"/>
</dbReference>
<dbReference type="WBParaSite" id="nRc.2.0.1.t41779-RA">
    <property type="protein sequence ID" value="nRc.2.0.1.t41779-RA"/>
    <property type="gene ID" value="nRc.2.0.1.g41779"/>
</dbReference>
<dbReference type="SMART" id="SM01166">
    <property type="entry name" value="DUF1899"/>
    <property type="match status" value="1"/>
</dbReference>
<dbReference type="InterPro" id="IPR036322">
    <property type="entry name" value="WD40_repeat_dom_sf"/>
</dbReference>
<feature type="repeat" description="WD" evidence="6">
    <location>
        <begin position="143"/>
        <end position="184"/>
    </location>
</feature>
<dbReference type="SMART" id="SM00320">
    <property type="entry name" value="WD40"/>
    <property type="match status" value="4"/>
</dbReference>
<dbReference type="PROSITE" id="PS50082">
    <property type="entry name" value="WD_REPEATS_2"/>
    <property type="match status" value="3"/>
</dbReference>
<dbReference type="Proteomes" id="UP000887565">
    <property type="component" value="Unplaced"/>
</dbReference>
<dbReference type="InterPro" id="IPR015048">
    <property type="entry name" value="DUF1899"/>
</dbReference>
<name>A0A915KSB1_ROMCU</name>
<reference evidence="10" key="1">
    <citation type="submission" date="2022-11" db="UniProtKB">
        <authorList>
            <consortium name="WormBaseParasite"/>
        </authorList>
    </citation>
    <scope>IDENTIFICATION</scope>
</reference>
<evidence type="ECO:0000256" key="3">
    <source>
        <dbReference type="ARBA" id="ARBA00022737"/>
    </source>
</evidence>
<evidence type="ECO:0000256" key="2">
    <source>
        <dbReference type="ARBA" id="ARBA00022574"/>
    </source>
</evidence>
<keyword evidence="9" id="KW-1185">Reference proteome</keyword>
<dbReference type="InterPro" id="IPR019775">
    <property type="entry name" value="WD40_repeat_CS"/>
</dbReference>
<evidence type="ECO:0000256" key="4">
    <source>
        <dbReference type="ARBA" id="ARBA00023054"/>
    </source>
</evidence>
<evidence type="ECO:0000313" key="9">
    <source>
        <dbReference type="Proteomes" id="UP000887565"/>
    </source>
</evidence>
<dbReference type="InterPro" id="IPR015943">
    <property type="entry name" value="WD40/YVTN_repeat-like_dom_sf"/>
</dbReference>
<feature type="repeat" description="WD" evidence="6">
    <location>
        <begin position="50"/>
        <end position="82"/>
    </location>
</feature>
<evidence type="ECO:0000256" key="1">
    <source>
        <dbReference type="ARBA" id="ARBA00009482"/>
    </source>
</evidence>
<keyword evidence="4" id="KW-0175">Coiled coil</keyword>
<proteinExistence type="inferred from homology"/>
<dbReference type="PANTHER" id="PTHR10856:SF44">
    <property type="entry name" value="CORONIN"/>
    <property type="match status" value="1"/>
</dbReference>
<dbReference type="Pfam" id="PF00400">
    <property type="entry name" value="WD40"/>
    <property type="match status" value="3"/>
</dbReference>
<evidence type="ECO:0000256" key="6">
    <source>
        <dbReference type="PROSITE-ProRule" id="PRU00221"/>
    </source>
</evidence>
<evidence type="ECO:0000259" key="8">
    <source>
        <dbReference type="SMART" id="SM01166"/>
    </source>
</evidence>
<keyword evidence="2 6" id="KW-0853">WD repeat</keyword>
<dbReference type="GO" id="GO:0051015">
    <property type="term" value="F:actin filament binding"/>
    <property type="evidence" value="ECO:0007669"/>
    <property type="project" value="TreeGrafter"/>
</dbReference>